<evidence type="ECO:0000313" key="3">
    <source>
        <dbReference type="EMBL" id="QVI62272.1"/>
    </source>
</evidence>
<feature type="region of interest" description="Disordered" evidence="1">
    <location>
        <begin position="1"/>
        <end position="27"/>
    </location>
</feature>
<evidence type="ECO:0000313" key="4">
    <source>
        <dbReference type="Proteomes" id="UP000677804"/>
    </source>
</evidence>
<accession>A0ABX8D480</accession>
<dbReference type="PANTHER" id="PTHR43194:SF2">
    <property type="entry name" value="PEROXISOMAL MEMBRANE PROTEIN LPX1"/>
    <property type="match status" value="1"/>
</dbReference>
<dbReference type="PANTHER" id="PTHR43194">
    <property type="entry name" value="HYDROLASE ALPHA/BETA FOLD FAMILY"/>
    <property type="match status" value="1"/>
</dbReference>
<name>A0ABX8D480_9CELL</name>
<evidence type="ECO:0000259" key="2">
    <source>
        <dbReference type="Pfam" id="PF12697"/>
    </source>
</evidence>
<keyword evidence="3" id="KW-0378">Hydrolase</keyword>
<protein>
    <submittedName>
        <fullName evidence="3">Alpha/beta hydrolase</fullName>
    </submittedName>
</protein>
<dbReference type="InterPro" id="IPR000073">
    <property type="entry name" value="AB_hydrolase_1"/>
</dbReference>
<dbReference type="Gene3D" id="3.40.50.1820">
    <property type="entry name" value="alpha/beta hydrolase"/>
    <property type="match status" value="1"/>
</dbReference>
<dbReference type="Proteomes" id="UP000677804">
    <property type="component" value="Chromosome"/>
</dbReference>
<dbReference type="RefSeq" id="WP_207339939.1">
    <property type="nucleotide sequence ID" value="NZ_CP074405.1"/>
</dbReference>
<dbReference type="EMBL" id="CP074405">
    <property type="protein sequence ID" value="QVI62272.1"/>
    <property type="molecule type" value="Genomic_DNA"/>
</dbReference>
<gene>
    <name evidence="3" type="ORF">KG103_18005</name>
</gene>
<dbReference type="InterPro" id="IPR050228">
    <property type="entry name" value="Carboxylesterase_BioH"/>
</dbReference>
<reference evidence="3 4" key="1">
    <citation type="submission" date="2021-05" db="EMBL/GenBank/DDBJ databases">
        <title>Novel species in genus Cellulomonas.</title>
        <authorList>
            <person name="Zhang G."/>
        </authorList>
    </citation>
    <scope>NUCLEOTIDE SEQUENCE [LARGE SCALE GENOMIC DNA]</scope>
    <source>
        <strain evidence="4">zg-ZUI222</strain>
    </source>
</reference>
<dbReference type="PRINTS" id="PR00111">
    <property type="entry name" value="ABHYDROLASE"/>
</dbReference>
<dbReference type="GO" id="GO:0016787">
    <property type="term" value="F:hydrolase activity"/>
    <property type="evidence" value="ECO:0007669"/>
    <property type="project" value="UniProtKB-KW"/>
</dbReference>
<dbReference type="InterPro" id="IPR029058">
    <property type="entry name" value="AB_hydrolase_fold"/>
</dbReference>
<proteinExistence type="predicted"/>
<organism evidence="3 4">
    <name type="scientific">Cellulomonas wangleii</name>
    <dbReference type="NCBI Taxonomy" id="2816956"/>
    <lineage>
        <taxon>Bacteria</taxon>
        <taxon>Bacillati</taxon>
        <taxon>Actinomycetota</taxon>
        <taxon>Actinomycetes</taxon>
        <taxon>Micrococcales</taxon>
        <taxon>Cellulomonadaceae</taxon>
        <taxon>Cellulomonas</taxon>
    </lineage>
</organism>
<dbReference type="Pfam" id="PF12697">
    <property type="entry name" value="Abhydrolase_6"/>
    <property type="match status" value="1"/>
</dbReference>
<evidence type="ECO:0000256" key="1">
    <source>
        <dbReference type="SAM" id="MobiDB-lite"/>
    </source>
</evidence>
<feature type="domain" description="AB hydrolase-1" evidence="2">
    <location>
        <begin position="51"/>
        <end position="275"/>
    </location>
</feature>
<keyword evidence="4" id="KW-1185">Reference proteome</keyword>
<dbReference type="SUPFAM" id="SSF53474">
    <property type="entry name" value="alpha/beta-Hydrolases"/>
    <property type="match status" value="1"/>
</dbReference>
<sequence>MSGQGLGVNGTTWTSWAPPGTPGAITELPAEAVPTDGLTDHRSGDPDAPTVVLLHGVTDSGTTWPDLLTHWGDRYDVHAPDLRGHGTSPRFTPAQMAYAPEVLVVDVVALLDALPGPVALVGHSLGGVTALRAALVRPEKVRALVVEDPARPTGARAPEPQFSAMLLGQTQVVIDDRGAEIARMRRETPWSDTEIEAWAATRADVDQEYLRAGLFLGDAAWEEAFGALRVPTLLVLPEEATMAPRPDGFDNPLVRTVVVPGAGHCVRRDQPDAYHALVDAFLAEHLR</sequence>